<reference evidence="2 3" key="1">
    <citation type="submission" date="2019-07" db="EMBL/GenBank/DDBJ databases">
        <title>Whole genome shotgun sequence of Oceanobacillus sojae NBRC 105379.</title>
        <authorList>
            <person name="Hosoyama A."/>
            <person name="Uohara A."/>
            <person name="Ohji S."/>
            <person name="Ichikawa N."/>
        </authorList>
    </citation>
    <scope>NUCLEOTIDE SEQUENCE [LARGE SCALE GENOMIC DNA]</scope>
    <source>
        <strain evidence="2 3">NBRC 105379</strain>
    </source>
</reference>
<name>A0A511ZNG0_9BACI</name>
<gene>
    <name evidence="2" type="ORF">OSO01_37290</name>
</gene>
<protein>
    <submittedName>
        <fullName evidence="2">General stress protein</fullName>
    </submittedName>
</protein>
<evidence type="ECO:0000313" key="3">
    <source>
        <dbReference type="Proteomes" id="UP000321558"/>
    </source>
</evidence>
<organism evidence="2 3">
    <name type="scientific">Oceanobacillus sojae</name>
    <dbReference type="NCBI Taxonomy" id="582851"/>
    <lineage>
        <taxon>Bacteria</taxon>
        <taxon>Bacillati</taxon>
        <taxon>Bacillota</taxon>
        <taxon>Bacilli</taxon>
        <taxon>Bacillales</taxon>
        <taxon>Bacillaceae</taxon>
        <taxon>Oceanobacillus</taxon>
    </lineage>
</organism>
<dbReference type="PANTHER" id="PTHR34818:SF1">
    <property type="entry name" value="PROTEIN BLI-3"/>
    <property type="match status" value="1"/>
</dbReference>
<dbReference type="RefSeq" id="WP_147211881.1">
    <property type="nucleotide sequence ID" value="NZ_BJYM01000017.1"/>
</dbReference>
<dbReference type="InterPro" id="IPR011576">
    <property type="entry name" value="Pyridox_Oxase_N"/>
</dbReference>
<dbReference type="SUPFAM" id="SSF50475">
    <property type="entry name" value="FMN-binding split barrel"/>
    <property type="match status" value="1"/>
</dbReference>
<dbReference type="AlphaFoldDB" id="A0A511ZNG0"/>
<dbReference type="EMBL" id="BJYM01000017">
    <property type="protein sequence ID" value="GEN88990.1"/>
    <property type="molecule type" value="Genomic_DNA"/>
</dbReference>
<dbReference type="OrthoDB" id="5431160at2"/>
<dbReference type="Gene3D" id="2.30.110.10">
    <property type="entry name" value="Electron Transport, Fmn-binding Protein, Chain A"/>
    <property type="match status" value="1"/>
</dbReference>
<dbReference type="InterPro" id="IPR052917">
    <property type="entry name" value="Stress-Dev_Protein"/>
</dbReference>
<evidence type="ECO:0000313" key="2">
    <source>
        <dbReference type="EMBL" id="GEN88990.1"/>
    </source>
</evidence>
<dbReference type="STRING" id="582851.GCA_900162665_01825"/>
<feature type="domain" description="Pyridoxamine 5'-phosphate oxidase N-terminal" evidence="1">
    <location>
        <begin position="7"/>
        <end position="126"/>
    </location>
</feature>
<proteinExistence type="predicted"/>
<keyword evidence="3" id="KW-1185">Reference proteome</keyword>
<dbReference type="Proteomes" id="UP000321558">
    <property type="component" value="Unassembled WGS sequence"/>
</dbReference>
<evidence type="ECO:0000259" key="1">
    <source>
        <dbReference type="Pfam" id="PF01243"/>
    </source>
</evidence>
<dbReference type="PANTHER" id="PTHR34818">
    <property type="entry name" value="PROTEIN BLI-3"/>
    <property type="match status" value="1"/>
</dbReference>
<accession>A0A511ZNG0</accession>
<sequence>MDKAKISEEIQKILDVSKVGVLSTSYNNVPNSRYMVFYHDEAILYTKTDEDSPKVEEVESNPQAHILLGYEETKNKSFVEIRAKAEIIDDQEIINWLWETQDKTYFDSKKDPDLTVLKLTPVQIKIMNSDKLDTPMTIEMKDILE</sequence>
<dbReference type="Pfam" id="PF01243">
    <property type="entry name" value="PNPOx_N"/>
    <property type="match status" value="1"/>
</dbReference>
<dbReference type="InterPro" id="IPR012349">
    <property type="entry name" value="Split_barrel_FMN-bd"/>
</dbReference>
<comment type="caution">
    <text evidence="2">The sequence shown here is derived from an EMBL/GenBank/DDBJ whole genome shotgun (WGS) entry which is preliminary data.</text>
</comment>